<dbReference type="InterPro" id="IPR016039">
    <property type="entry name" value="Thiolase-like"/>
</dbReference>
<comment type="similarity">
    <text evidence="2 8">Belongs to the thiolase-like superfamily. Thiolase family.</text>
</comment>
<feature type="domain" description="Thiolase C-terminal" evidence="10">
    <location>
        <begin position="257"/>
        <end position="377"/>
    </location>
</feature>
<reference evidence="11" key="1">
    <citation type="submission" date="2021-02" db="EMBL/GenBank/DDBJ databases">
        <title>Thiocyanate and organic carbon inputs drive convergent selection for specific autotrophic Afipia and Thiobacillus strains within complex microbiomes.</title>
        <authorList>
            <person name="Huddy R.J."/>
            <person name="Sachdeva R."/>
            <person name="Kadzinga F."/>
            <person name="Kantor R.S."/>
            <person name="Harrison S.T.L."/>
            <person name="Banfield J.F."/>
        </authorList>
    </citation>
    <scope>NUCLEOTIDE SEQUENCE</scope>
    <source>
        <strain evidence="11">SCN18_10_11_15_R4_P_38_20</strain>
    </source>
</reference>
<dbReference type="NCBIfam" id="TIGR01930">
    <property type="entry name" value="AcCoA-C-Actrans"/>
    <property type="match status" value="1"/>
</dbReference>
<dbReference type="GO" id="GO:0003988">
    <property type="term" value="F:acetyl-CoA C-acyltransferase activity"/>
    <property type="evidence" value="ECO:0007669"/>
    <property type="project" value="TreeGrafter"/>
</dbReference>
<dbReference type="Pfam" id="PF02803">
    <property type="entry name" value="Thiolase_C"/>
    <property type="match status" value="1"/>
</dbReference>
<keyword evidence="5 8" id="KW-0012">Acyltransferase</keyword>
<keyword evidence="4" id="KW-0583">PHB biosynthesis</keyword>
<dbReference type="InterPro" id="IPR020615">
    <property type="entry name" value="Thiolase_acyl_enz_int_AS"/>
</dbReference>
<evidence type="ECO:0000259" key="10">
    <source>
        <dbReference type="Pfam" id="PF02803"/>
    </source>
</evidence>
<dbReference type="FunFam" id="3.40.47.10:FF:000010">
    <property type="entry name" value="Acetyl-CoA acetyltransferase (Thiolase)"/>
    <property type="match status" value="1"/>
</dbReference>
<accession>A0A8J7PPE4</accession>
<feature type="domain" description="Thiolase N-terminal" evidence="9">
    <location>
        <begin position="7"/>
        <end position="249"/>
    </location>
</feature>
<evidence type="ECO:0000256" key="2">
    <source>
        <dbReference type="ARBA" id="ARBA00010982"/>
    </source>
</evidence>
<dbReference type="InterPro" id="IPR020613">
    <property type="entry name" value="Thiolase_CS"/>
</dbReference>
<dbReference type="InterPro" id="IPR020616">
    <property type="entry name" value="Thiolase_N"/>
</dbReference>
<evidence type="ECO:0000256" key="1">
    <source>
        <dbReference type="ARBA" id="ARBA00005189"/>
    </source>
</evidence>
<comment type="pathway">
    <text evidence="1">Lipid metabolism.</text>
</comment>
<dbReference type="PROSITE" id="PS00737">
    <property type="entry name" value="THIOLASE_2"/>
    <property type="match status" value="1"/>
</dbReference>
<evidence type="ECO:0000313" key="11">
    <source>
        <dbReference type="EMBL" id="MBN9412362.1"/>
    </source>
</evidence>
<proteinExistence type="inferred from homology"/>
<name>A0A8J7PPE4_9PROT</name>
<organism evidence="11 12">
    <name type="scientific">Candidatus Paracaedimonas acanthamoebae</name>
    <dbReference type="NCBI Taxonomy" id="244581"/>
    <lineage>
        <taxon>Bacteria</taxon>
        <taxon>Pseudomonadati</taxon>
        <taxon>Pseudomonadota</taxon>
        <taxon>Alphaproteobacteria</taxon>
        <taxon>Holosporales</taxon>
        <taxon>Caedimonadaceae</taxon>
        <taxon>Candidatus Paracaedimonas</taxon>
    </lineage>
</organism>
<dbReference type="InterPro" id="IPR050215">
    <property type="entry name" value="Thiolase-like_sf_Thiolase"/>
</dbReference>
<dbReference type="AlphaFoldDB" id="A0A8J7PPE4"/>
<comment type="pathway">
    <text evidence="6">Metabolic intermediate biosynthesis; (R)-mevalonate biosynthesis; (R)-mevalonate from acetyl-CoA: step 1/3.</text>
</comment>
<dbReference type="Proteomes" id="UP000664414">
    <property type="component" value="Unassembled WGS sequence"/>
</dbReference>
<gene>
    <name evidence="11" type="ORF">J0H12_00345</name>
</gene>
<dbReference type="EMBL" id="JAFKGL010000010">
    <property type="protein sequence ID" value="MBN9412362.1"/>
    <property type="molecule type" value="Genomic_DNA"/>
</dbReference>
<dbReference type="PROSITE" id="PS00098">
    <property type="entry name" value="THIOLASE_1"/>
    <property type="match status" value="1"/>
</dbReference>
<feature type="active site" description="Proton acceptor" evidence="7">
    <location>
        <position position="335"/>
    </location>
</feature>
<dbReference type="Gene3D" id="3.40.47.10">
    <property type="match status" value="1"/>
</dbReference>
<comment type="caution">
    <text evidence="11">The sequence shown here is derived from an EMBL/GenBank/DDBJ whole genome shotgun (WGS) entry which is preliminary data.</text>
</comment>
<evidence type="ECO:0000256" key="5">
    <source>
        <dbReference type="ARBA" id="ARBA00023315"/>
    </source>
</evidence>
<sequence length="380" mass="40085">MTTKALIAGYVRSPFTFANKGELTKVRADDLAAFVIKDLLNKTGINANDIEDLLLGCAFPEGEQGLNVARLIVLLAELPLSIGGVTINRFCGSSMQAIHSAVGAIEAGAGEVFICAGVESMSRVPMGGFNPMPNPKLYETMPGAYMSMGETAENVARRFDISRKTQDEFAVESHKRAAAARENGKLEEEIIAVPIRDQKIERDGCIRPETTLDVLATLKPAFEEGGSVTAGTSSPLTDGAAAVLVVSEEYAKRNNLPCLARIKSMAISGCDPEVMGIGPVNATRKALKRAGLEIKDLDIIELNEAFASQAIACVKELGLDLQKVNIDGGAIALGHPLGATGARITGKAAALLKREKKRYALATQCIGGGQGIATILEACE</sequence>
<dbReference type="GO" id="GO:0042619">
    <property type="term" value="P:poly-hydroxybutyrate biosynthetic process"/>
    <property type="evidence" value="ECO:0007669"/>
    <property type="project" value="UniProtKB-KW"/>
</dbReference>
<keyword evidence="3 8" id="KW-0808">Transferase</keyword>
<dbReference type="CDD" id="cd00751">
    <property type="entry name" value="thiolase"/>
    <property type="match status" value="1"/>
</dbReference>
<evidence type="ECO:0000256" key="8">
    <source>
        <dbReference type="RuleBase" id="RU003557"/>
    </source>
</evidence>
<feature type="active site" description="Proton acceptor" evidence="7">
    <location>
        <position position="365"/>
    </location>
</feature>
<dbReference type="PANTHER" id="PTHR43853:SF21">
    <property type="entry name" value="STEROID 3-KETOACYL-COA THIOLASE"/>
    <property type="match status" value="1"/>
</dbReference>
<dbReference type="Pfam" id="PF00108">
    <property type="entry name" value="Thiolase_N"/>
    <property type="match status" value="1"/>
</dbReference>
<protein>
    <submittedName>
        <fullName evidence="11">Thiolase family protein</fullName>
    </submittedName>
</protein>
<feature type="active site" description="Acyl-thioester intermediate" evidence="7">
    <location>
        <position position="91"/>
    </location>
</feature>
<dbReference type="PANTHER" id="PTHR43853">
    <property type="entry name" value="3-KETOACYL-COA THIOLASE, PEROXISOMAL"/>
    <property type="match status" value="1"/>
</dbReference>
<evidence type="ECO:0000313" key="12">
    <source>
        <dbReference type="Proteomes" id="UP000664414"/>
    </source>
</evidence>
<evidence type="ECO:0000256" key="7">
    <source>
        <dbReference type="PIRSR" id="PIRSR000429-1"/>
    </source>
</evidence>
<dbReference type="InterPro" id="IPR002155">
    <property type="entry name" value="Thiolase"/>
</dbReference>
<dbReference type="GO" id="GO:0010124">
    <property type="term" value="P:phenylacetate catabolic process"/>
    <property type="evidence" value="ECO:0007669"/>
    <property type="project" value="TreeGrafter"/>
</dbReference>
<dbReference type="SUPFAM" id="SSF53901">
    <property type="entry name" value="Thiolase-like"/>
    <property type="match status" value="2"/>
</dbReference>
<evidence type="ECO:0000256" key="4">
    <source>
        <dbReference type="ARBA" id="ARBA00022752"/>
    </source>
</evidence>
<evidence type="ECO:0000256" key="3">
    <source>
        <dbReference type="ARBA" id="ARBA00022679"/>
    </source>
</evidence>
<evidence type="ECO:0000256" key="6">
    <source>
        <dbReference type="ARBA" id="ARBA00037924"/>
    </source>
</evidence>
<dbReference type="GO" id="GO:0005737">
    <property type="term" value="C:cytoplasm"/>
    <property type="evidence" value="ECO:0007669"/>
    <property type="project" value="UniProtKB-ARBA"/>
</dbReference>
<evidence type="ECO:0000259" key="9">
    <source>
        <dbReference type="Pfam" id="PF00108"/>
    </source>
</evidence>
<dbReference type="PIRSF" id="PIRSF000429">
    <property type="entry name" value="Ac-CoA_Ac_transf"/>
    <property type="match status" value="1"/>
</dbReference>
<dbReference type="InterPro" id="IPR020617">
    <property type="entry name" value="Thiolase_C"/>
</dbReference>
<dbReference type="GO" id="GO:0006635">
    <property type="term" value="P:fatty acid beta-oxidation"/>
    <property type="evidence" value="ECO:0007669"/>
    <property type="project" value="TreeGrafter"/>
</dbReference>